<keyword evidence="4" id="KW-0479">Metal-binding</keyword>
<dbReference type="EMBL" id="RRYP01000452">
    <property type="protein sequence ID" value="TNV87403.1"/>
    <property type="molecule type" value="Genomic_DNA"/>
</dbReference>
<dbReference type="SMART" id="SM00929">
    <property type="entry name" value="NADH-G_4Fe-4S_3"/>
    <property type="match status" value="1"/>
</dbReference>
<dbReference type="FunFam" id="3.30.70.20:FF:000002">
    <property type="entry name" value="NADH-ubiquinone oxidoreductase 75 kDa subunit"/>
    <property type="match status" value="1"/>
</dbReference>
<dbReference type="Pfam" id="PF00384">
    <property type="entry name" value="Molybdopterin"/>
    <property type="match status" value="1"/>
</dbReference>
<comment type="similarity">
    <text evidence="2 10">Belongs to the complex I 75 kDa subunit family.</text>
</comment>
<evidence type="ECO:0000256" key="10">
    <source>
        <dbReference type="RuleBase" id="RU004523"/>
    </source>
</evidence>
<protein>
    <recommendedName>
        <fullName evidence="16">NADH-ubiquinone oxidoreductase 75 kDa subunit, mitochondrial</fullName>
    </recommendedName>
</protein>
<dbReference type="InterPro" id="IPR054351">
    <property type="entry name" value="NADH_UbQ_OxRdtase_ferredoxin"/>
</dbReference>
<evidence type="ECO:0000256" key="2">
    <source>
        <dbReference type="ARBA" id="ARBA00005404"/>
    </source>
</evidence>
<evidence type="ECO:0000256" key="5">
    <source>
        <dbReference type="ARBA" id="ARBA00022967"/>
    </source>
</evidence>
<dbReference type="Pfam" id="PF13510">
    <property type="entry name" value="Fer2_4"/>
    <property type="match status" value="1"/>
</dbReference>
<evidence type="ECO:0000313" key="14">
    <source>
        <dbReference type="EMBL" id="TNV87403.1"/>
    </source>
</evidence>
<evidence type="ECO:0000313" key="15">
    <source>
        <dbReference type="Proteomes" id="UP000785679"/>
    </source>
</evidence>
<dbReference type="Gene3D" id="3.30.70.20">
    <property type="match status" value="1"/>
</dbReference>
<dbReference type="OrthoDB" id="10249365at2759"/>
<dbReference type="InterPro" id="IPR019574">
    <property type="entry name" value="NADH_UbQ_OxRdtase_Gsu_4Fe4S-bd"/>
</dbReference>
<keyword evidence="7" id="KW-0411">Iron-sulfur</keyword>
<organism evidence="14 15">
    <name type="scientific">Halteria grandinella</name>
    <dbReference type="NCBI Taxonomy" id="5974"/>
    <lineage>
        <taxon>Eukaryota</taxon>
        <taxon>Sar</taxon>
        <taxon>Alveolata</taxon>
        <taxon>Ciliophora</taxon>
        <taxon>Intramacronucleata</taxon>
        <taxon>Spirotrichea</taxon>
        <taxon>Stichotrichia</taxon>
        <taxon>Sporadotrichida</taxon>
        <taxon>Halteriidae</taxon>
        <taxon>Halteria</taxon>
    </lineage>
</organism>
<evidence type="ECO:0000256" key="4">
    <source>
        <dbReference type="ARBA" id="ARBA00022723"/>
    </source>
</evidence>
<keyword evidence="3" id="KW-0004">4Fe-4S</keyword>
<evidence type="ECO:0000256" key="7">
    <source>
        <dbReference type="ARBA" id="ARBA00023014"/>
    </source>
</evidence>
<dbReference type="Pfam" id="PF22117">
    <property type="entry name" value="Fer4_Nqo3"/>
    <property type="match status" value="1"/>
</dbReference>
<dbReference type="NCBIfam" id="TIGR01973">
    <property type="entry name" value="NuoG"/>
    <property type="match status" value="1"/>
</dbReference>
<gene>
    <name evidence="14" type="ORF">FGO68_gene13594</name>
</gene>
<name>A0A8J8P5M4_HALGN</name>
<dbReference type="Pfam" id="PF22151">
    <property type="entry name" value="Fer4_NDSU1"/>
    <property type="match status" value="1"/>
</dbReference>
<evidence type="ECO:0000259" key="13">
    <source>
        <dbReference type="PROSITE" id="PS51839"/>
    </source>
</evidence>
<evidence type="ECO:0000256" key="3">
    <source>
        <dbReference type="ARBA" id="ARBA00022485"/>
    </source>
</evidence>
<dbReference type="FunFam" id="3.10.20.740:FF:000001">
    <property type="entry name" value="NADH-quinone oxidoreductase subunit G"/>
    <property type="match status" value="1"/>
</dbReference>
<dbReference type="Gene3D" id="3.10.20.740">
    <property type="match status" value="1"/>
</dbReference>
<dbReference type="PROSITE" id="PS00642">
    <property type="entry name" value="COMPLEX1_75K_2"/>
    <property type="match status" value="1"/>
</dbReference>
<dbReference type="PANTHER" id="PTHR43105">
    <property type="entry name" value="RESPIRATORY NITRATE REDUCTASE"/>
    <property type="match status" value="1"/>
</dbReference>
<keyword evidence="5" id="KW-1278">Translocase</keyword>
<dbReference type="InterPro" id="IPR000283">
    <property type="entry name" value="NADH_UbQ_OxRdtase_75kDa_su_CS"/>
</dbReference>
<dbReference type="PROSITE" id="PS51839">
    <property type="entry name" value="4FE4S_HC3"/>
    <property type="match status" value="1"/>
</dbReference>
<reference evidence="14" key="1">
    <citation type="submission" date="2019-06" db="EMBL/GenBank/DDBJ databases">
        <authorList>
            <person name="Zheng W."/>
        </authorList>
    </citation>
    <scope>NUCLEOTIDE SEQUENCE</scope>
    <source>
        <strain evidence="14">QDHG01</strain>
    </source>
</reference>
<keyword evidence="15" id="KW-1185">Reference proteome</keyword>
<comment type="cofactor">
    <cofactor evidence="9">
        <name>[2Fe-2S] cluster</name>
        <dbReference type="ChEBI" id="CHEBI:190135"/>
    </cofactor>
</comment>
<evidence type="ECO:0000256" key="1">
    <source>
        <dbReference type="ARBA" id="ARBA00001966"/>
    </source>
</evidence>
<evidence type="ECO:0000256" key="9">
    <source>
        <dbReference type="ARBA" id="ARBA00034078"/>
    </source>
</evidence>
<proteinExistence type="inferred from homology"/>
<evidence type="ECO:0000256" key="8">
    <source>
        <dbReference type="ARBA" id="ARBA00023027"/>
    </source>
</evidence>
<dbReference type="SUPFAM" id="SSF54292">
    <property type="entry name" value="2Fe-2S ferredoxin-like"/>
    <property type="match status" value="1"/>
</dbReference>
<dbReference type="InterPro" id="IPR001041">
    <property type="entry name" value="2Fe-2S_ferredoxin-type"/>
</dbReference>
<dbReference type="SUPFAM" id="SSF54862">
    <property type="entry name" value="4Fe-4S ferredoxins"/>
    <property type="match status" value="1"/>
</dbReference>
<keyword evidence="8" id="KW-0520">NAD</keyword>
<dbReference type="PROSITE" id="PS51669">
    <property type="entry name" value="4FE4S_MOW_BIS_MGD"/>
    <property type="match status" value="1"/>
</dbReference>
<dbReference type="SUPFAM" id="SSF53706">
    <property type="entry name" value="Formate dehydrogenase/DMSO reductase, domains 1-3"/>
    <property type="match status" value="1"/>
</dbReference>
<dbReference type="InterPro" id="IPR050123">
    <property type="entry name" value="Prok_molybdopt-oxidoreductase"/>
</dbReference>
<dbReference type="GO" id="GO:0042773">
    <property type="term" value="P:ATP synthesis coupled electron transport"/>
    <property type="evidence" value="ECO:0007669"/>
    <property type="project" value="InterPro"/>
</dbReference>
<dbReference type="GO" id="GO:0008137">
    <property type="term" value="F:NADH dehydrogenase (ubiquinone) activity"/>
    <property type="evidence" value="ECO:0007669"/>
    <property type="project" value="InterPro"/>
</dbReference>
<feature type="domain" description="2Fe-2S ferredoxin-type" evidence="11">
    <location>
        <begin position="40"/>
        <end position="118"/>
    </location>
</feature>
<sequence length="651" mass="72230">MMIKLLSQHVKRRGAAATALPSQLVMVQKRMFHPSQQMSQQFNVYIDGKPIKVDASYTIYQACTEAGVEIPRFCYHERLSVAGNCRMCLVEVEGSPKPIASCATNVRPDLKVITKSEKTRIARGGVMEFLLANHPLDCPICDQGGECDLQDISVVYGYTEGRMMEYKRAVEDKNIGPLIKTSMTRCIHCTRCVRFTEQIAGEFTLGQVGRGKTNEISTYIENMVTNELSGNVVDLCPVGALNNLPYSFTARPWELKSNYTVDVMDSLGSNIDVHTRGSDTMRILPRINDEVNEEWISDKSRHAFDGLRKQRLHIPLLRQPDGSFKELTLQEALSTAAEKLSSVKGDEIQGIIGQFNDVESILAFKDLLNRLNCENIDVRTNAPKYSADFRSQYLMNSRITGIDETDLLILVGCNPRNESPVLNARIRKAVGVNGLKVAVLGSAPNLPYNYTHLGNTPQTLKDLADGTHPFSAELAKAELPMILLSGTALERTDGQAILNLVYKLGETTNVINKKEKWNGINILHSEASRVGALDLGIVPKQSTKTKAKVVYLLGADNFRHEEIPEDAFVIYQGHTGDEGAYYADLIIPGASYLEKQALFVNTDGRPQQTRSAQAPPSPTTAWMRCALASLSWHPIWQSLTSLRAVALRNLR</sequence>
<dbReference type="GO" id="GO:0051539">
    <property type="term" value="F:4 iron, 4 sulfur cluster binding"/>
    <property type="evidence" value="ECO:0007669"/>
    <property type="project" value="UniProtKB-KW"/>
</dbReference>
<evidence type="ECO:0000256" key="6">
    <source>
        <dbReference type="ARBA" id="ARBA00023004"/>
    </source>
</evidence>
<dbReference type="InterPro" id="IPR036010">
    <property type="entry name" value="2Fe-2S_ferredoxin-like_sf"/>
</dbReference>
<dbReference type="GO" id="GO:0016651">
    <property type="term" value="F:oxidoreductase activity, acting on NAD(P)H"/>
    <property type="evidence" value="ECO:0007669"/>
    <property type="project" value="InterPro"/>
</dbReference>
<evidence type="ECO:0000259" key="11">
    <source>
        <dbReference type="PROSITE" id="PS51085"/>
    </source>
</evidence>
<dbReference type="AlphaFoldDB" id="A0A8J8P5M4"/>
<dbReference type="Gene3D" id="3.40.228.10">
    <property type="entry name" value="Dimethylsulfoxide Reductase, domain 2"/>
    <property type="match status" value="1"/>
</dbReference>
<accession>A0A8J8P5M4</accession>
<dbReference type="InterPro" id="IPR010228">
    <property type="entry name" value="NADH_UbQ_OxRdtase_Gsu"/>
</dbReference>
<dbReference type="InterPro" id="IPR006963">
    <property type="entry name" value="Mopterin_OxRdtase_4Fe-4S_dom"/>
</dbReference>
<dbReference type="PROSITE" id="PS00643">
    <property type="entry name" value="COMPLEX1_75K_3"/>
    <property type="match status" value="1"/>
</dbReference>
<comment type="cofactor">
    <cofactor evidence="1">
        <name>[4Fe-4S] cluster</name>
        <dbReference type="ChEBI" id="CHEBI:49883"/>
    </cofactor>
</comment>
<feature type="domain" description="4Fe-4S Mo/W bis-MGD-type" evidence="12">
    <location>
        <begin position="255"/>
        <end position="311"/>
    </location>
</feature>
<comment type="caution">
    <text evidence="14">The sequence shown here is derived from an EMBL/GenBank/DDBJ whole genome shotgun (WGS) entry which is preliminary data.</text>
</comment>
<dbReference type="InterPro" id="IPR006656">
    <property type="entry name" value="Mopterin_OxRdtase"/>
</dbReference>
<dbReference type="Pfam" id="PF10588">
    <property type="entry name" value="NADH-G_4Fe-4S_3"/>
    <property type="match status" value="1"/>
</dbReference>
<dbReference type="Gene3D" id="3.40.50.740">
    <property type="match status" value="2"/>
</dbReference>
<evidence type="ECO:0008006" key="16">
    <source>
        <dbReference type="Google" id="ProtNLM"/>
    </source>
</evidence>
<dbReference type="CDD" id="cd00207">
    <property type="entry name" value="fer2"/>
    <property type="match status" value="1"/>
</dbReference>
<dbReference type="PROSITE" id="PS51085">
    <property type="entry name" value="2FE2S_FER_2"/>
    <property type="match status" value="1"/>
</dbReference>
<dbReference type="GO" id="GO:0016020">
    <property type="term" value="C:membrane"/>
    <property type="evidence" value="ECO:0007669"/>
    <property type="project" value="InterPro"/>
</dbReference>
<dbReference type="GO" id="GO:0046872">
    <property type="term" value="F:metal ion binding"/>
    <property type="evidence" value="ECO:0007669"/>
    <property type="project" value="UniProtKB-KW"/>
</dbReference>
<evidence type="ECO:0000259" key="12">
    <source>
        <dbReference type="PROSITE" id="PS51669"/>
    </source>
</evidence>
<dbReference type="PROSITE" id="PS00641">
    <property type="entry name" value="COMPLEX1_75K_1"/>
    <property type="match status" value="1"/>
</dbReference>
<feature type="domain" description="4Fe-4S His(Cys)3-ligated-type" evidence="13">
    <location>
        <begin position="118"/>
        <end position="157"/>
    </location>
</feature>
<dbReference type="Proteomes" id="UP000785679">
    <property type="component" value="Unassembled WGS sequence"/>
</dbReference>
<dbReference type="PANTHER" id="PTHR43105:SF13">
    <property type="entry name" value="NADH-UBIQUINONE OXIDOREDUCTASE 75 KDA SUBUNIT, MITOCHONDRIAL"/>
    <property type="match status" value="1"/>
</dbReference>
<keyword evidence="6" id="KW-0408">Iron</keyword>